<feature type="domain" description="EAL" evidence="1">
    <location>
        <begin position="191"/>
        <end position="465"/>
    </location>
</feature>
<dbReference type="SUPFAM" id="SSF141868">
    <property type="entry name" value="EAL domain-like"/>
    <property type="match status" value="1"/>
</dbReference>
<comment type="caution">
    <text evidence="2">The sequence shown here is derived from an EMBL/GenBank/DDBJ whole genome shotgun (WGS) entry which is preliminary data.</text>
</comment>
<organism evidence="2 3">
    <name type="scientific">Roseateles toxinivorans</name>
    <dbReference type="NCBI Taxonomy" id="270368"/>
    <lineage>
        <taxon>Bacteria</taxon>
        <taxon>Pseudomonadati</taxon>
        <taxon>Pseudomonadota</taxon>
        <taxon>Betaproteobacteria</taxon>
        <taxon>Burkholderiales</taxon>
        <taxon>Sphaerotilaceae</taxon>
        <taxon>Roseateles</taxon>
    </lineage>
</organism>
<dbReference type="SUPFAM" id="SSF55073">
    <property type="entry name" value="Nucleotide cyclase"/>
    <property type="match status" value="1"/>
</dbReference>
<evidence type="ECO:0000259" key="1">
    <source>
        <dbReference type="PROSITE" id="PS50883"/>
    </source>
</evidence>
<dbReference type="PANTHER" id="PTHR44757">
    <property type="entry name" value="DIGUANYLATE CYCLASE DGCP"/>
    <property type="match status" value="1"/>
</dbReference>
<dbReference type="InterPro" id="IPR000014">
    <property type="entry name" value="PAS"/>
</dbReference>
<dbReference type="SUPFAM" id="SSF55785">
    <property type="entry name" value="PYP-like sensor domain (PAS domain)"/>
    <property type="match status" value="1"/>
</dbReference>
<name>A0A4R6QH42_9BURK</name>
<evidence type="ECO:0000313" key="2">
    <source>
        <dbReference type="EMBL" id="TDP62288.1"/>
    </source>
</evidence>
<keyword evidence="3" id="KW-1185">Reference proteome</keyword>
<dbReference type="AlphaFoldDB" id="A0A4R6QH42"/>
<proteinExistence type="predicted"/>
<dbReference type="Gene3D" id="3.30.70.270">
    <property type="match status" value="2"/>
</dbReference>
<dbReference type="Proteomes" id="UP000295361">
    <property type="component" value="Unassembled WGS sequence"/>
</dbReference>
<dbReference type="CDD" id="cd01948">
    <property type="entry name" value="EAL"/>
    <property type="match status" value="1"/>
</dbReference>
<dbReference type="Pfam" id="PF00990">
    <property type="entry name" value="GGDEF"/>
    <property type="match status" value="1"/>
</dbReference>
<dbReference type="PANTHER" id="PTHR44757:SF2">
    <property type="entry name" value="BIOFILM ARCHITECTURE MAINTENANCE PROTEIN MBAA"/>
    <property type="match status" value="1"/>
</dbReference>
<dbReference type="OrthoDB" id="8864477at2"/>
<dbReference type="InterPro" id="IPR043128">
    <property type="entry name" value="Rev_trsase/Diguanyl_cyclase"/>
</dbReference>
<dbReference type="Gene3D" id="3.20.20.450">
    <property type="entry name" value="EAL domain"/>
    <property type="match status" value="2"/>
</dbReference>
<dbReference type="InterPro" id="IPR001633">
    <property type="entry name" value="EAL_dom"/>
</dbReference>
<dbReference type="InterPro" id="IPR029787">
    <property type="entry name" value="Nucleotide_cyclase"/>
</dbReference>
<dbReference type="InterPro" id="IPR052155">
    <property type="entry name" value="Biofilm_reg_signaling"/>
</dbReference>
<dbReference type="EMBL" id="SNXS01000008">
    <property type="protein sequence ID" value="TDP62288.1"/>
    <property type="molecule type" value="Genomic_DNA"/>
</dbReference>
<sequence length="472" mass="52150">MLGATALRSGLEQARKRAALEALRASEQRYALAVQGANDGMWDWGMSAGAVYFSPRWLTLMGLLPEQAQSMAAWTPPLDERGRQAFNAALVEHLAGPSLQFHHVLNSEQGGVERWLLARCVAVREQGLRVRMAGSLTDISEQQLLQRQITFDALYDRLTGLPNRVLFLERLRSLFAAEPVLTGVVLVDIDGFRVLNEREGTQAGDEVLRQFDTPFLVAGHSLGLGASVGWAHGAQARFTDAELMNAAELALAHAKARLRGRAHAFDPAEQLIENSRRWLKENIALALQNQEFRLFYQPLVRLKDRELLGFEALIRWPHPLKGMVMPGDFIPFAEESGQVVPMGSWTLLEAAAQLVRWDALGFKVSIDDFGTGYSSLAYLHRFPFDTLKIDRSFVIRLATGREAVEIVRTIVGLALALDKQVLAEGIEEPSQAGLLQELGVHVGQGWLFAKALPADQVQQLILQGSAGIKPAR</sequence>
<protein>
    <submittedName>
        <fullName evidence="2">PAS domain S-box-containing protein/diguanylate cyclase (GGDEF)-like protein</fullName>
    </submittedName>
</protein>
<dbReference type="SMART" id="SM00052">
    <property type="entry name" value="EAL"/>
    <property type="match status" value="1"/>
</dbReference>
<dbReference type="InterPro" id="IPR000160">
    <property type="entry name" value="GGDEF_dom"/>
</dbReference>
<dbReference type="NCBIfam" id="TIGR00229">
    <property type="entry name" value="sensory_box"/>
    <property type="match status" value="1"/>
</dbReference>
<reference evidence="2 3" key="1">
    <citation type="submission" date="2019-03" db="EMBL/GenBank/DDBJ databases">
        <title>Genomic Encyclopedia of Type Strains, Phase IV (KMG-IV): sequencing the most valuable type-strain genomes for metagenomic binning, comparative biology and taxonomic classification.</title>
        <authorList>
            <person name="Goeker M."/>
        </authorList>
    </citation>
    <scope>NUCLEOTIDE SEQUENCE [LARGE SCALE GENOMIC DNA]</scope>
    <source>
        <strain evidence="2 3">DSM 16998</strain>
    </source>
</reference>
<dbReference type="SMART" id="SM00267">
    <property type="entry name" value="GGDEF"/>
    <property type="match status" value="1"/>
</dbReference>
<dbReference type="PROSITE" id="PS50883">
    <property type="entry name" value="EAL"/>
    <property type="match status" value="1"/>
</dbReference>
<dbReference type="RefSeq" id="WP_133703167.1">
    <property type="nucleotide sequence ID" value="NZ_SNXS01000008.1"/>
</dbReference>
<gene>
    <name evidence="2" type="ORF">DES47_108100</name>
</gene>
<evidence type="ECO:0000313" key="3">
    <source>
        <dbReference type="Proteomes" id="UP000295361"/>
    </source>
</evidence>
<dbReference type="InterPro" id="IPR035965">
    <property type="entry name" value="PAS-like_dom_sf"/>
</dbReference>
<dbReference type="Gene3D" id="3.30.450.20">
    <property type="entry name" value="PAS domain"/>
    <property type="match status" value="1"/>
</dbReference>
<dbReference type="Pfam" id="PF00563">
    <property type="entry name" value="EAL"/>
    <property type="match status" value="1"/>
</dbReference>
<dbReference type="InParanoid" id="A0A4R6QH42"/>
<dbReference type="InterPro" id="IPR035919">
    <property type="entry name" value="EAL_sf"/>
</dbReference>
<accession>A0A4R6QH42</accession>